<comment type="caution">
    <text evidence="2">The sequence shown here is derived from an EMBL/GenBank/DDBJ whole genome shotgun (WGS) entry which is preliminary data.</text>
</comment>
<dbReference type="Proteomes" id="UP000324222">
    <property type="component" value="Unassembled WGS sequence"/>
</dbReference>
<evidence type="ECO:0000313" key="3">
    <source>
        <dbReference type="Proteomes" id="UP000324222"/>
    </source>
</evidence>
<feature type="compositionally biased region" description="Pro residues" evidence="1">
    <location>
        <begin position="95"/>
        <end position="113"/>
    </location>
</feature>
<protein>
    <submittedName>
        <fullName evidence="2">Uncharacterized protein</fullName>
    </submittedName>
</protein>
<reference evidence="2 3" key="1">
    <citation type="submission" date="2019-05" db="EMBL/GenBank/DDBJ databases">
        <title>Another draft genome of Portunus trituberculatus and its Hox gene families provides insights of decapod evolution.</title>
        <authorList>
            <person name="Jeong J.-H."/>
            <person name="Song I."/>
            <person name="Kim S."/>
            <person name="Choi T."/>
            <person name="Kim D."/>
            <person name="Ryu S."/>
            <person name="Kim W."/>
        </authorList>
    </citation>
    <scope>NUCLEOTIDE SEQUENCE [LARGE SCALE GENOMIC DNA]</scope>
    <source>
        <tissue evidence="2">Muscle</tissue>
    </source>
</reference>
<accession>A0A5B7EIS7</accession>
<feature type="region of interest" description="Disordered" evidence="1">
    <location>
        <begin position="82"/>
        <end position="113"/>
    </location>
</feature>
<sequence>MEKDKPKRLLDRRAESPLKAASMSSSRARTRESSSGVHRNPHCCSCSESWEFEVTTKDTQDTALTSPTESCWFLARVVRGDAVAEAEPEDEDTAPAPPPTPPPAAALPPPAPAPTIVPLVFPERVASFTSWNFSMNCRWRMAGNVNKS</sequence>
<proteinExistence type="predicted"/>
<keyword evidence="3" id="KW-1185">Reference proteome</keyword>
<organism evidence="2 3">
    <name type="scientific">Portunus trituberculatus</name>
    <name type="common">Swimming crab</name>
    <name type="synonym">Neptunus trituberculatus</name>
    <dbReference type="NCBI Taxonomy" id="210409"/>
    <lineage>
        <taxon>Eukaryota</taxon>
        <taxon>Metazoa</taxon>
        <taxon>Ecdysozoa</taxon>
        <taxon>Arthropoda</taxon>
        <taxon>Crustacea</taxon>
        <taxon>Multicrustacea</taxon>
        <taxon>Malacostraca</taxon>
        <taxon>Eumalacostraca</taxon>
        <taxon>Eucarida</taxon>
        <taxon>Decapoda</taxon>
        <taxon>Pleocyemata</taxon>
        <taxon>Brachyura</taxon>
        <taxon>Eubrachyura</taxon>
        <taxon>Portunoidea</taxon>
        <taxon>Portunidae</taxon>
        <taxon>Portuninae</taxon>
        <taxon>Portunus</taxon>
    </lineage>
</organism>
<evidence type="ECO:0000256" key="1">
    <source>
        <dbReference type="SAM" id="MobiDB-lite"/>
    </source>
</evidence>
<feature type="compositionally biased region" description="Basic and acidic residues" evidence="1">
    <location>
        <begin position="1"/>
        <end position="16"/>
    </location>
</feature>
<dbReference type="AlphaFoldDB" id="A0A5B7EIS7"/>
<feature type="compositionally biased region" description="Acidic residues" evidence="1">
    <location>
        <begin position="84"/>
        <end position="93"/>
    </location>
</feature>
<feature type="region of interest" description="Disordered" evidence="1">
    <location>
        <begin position="1"/>
        <end position="42"/>
    </location>
</feature>
<name>A0A5B7EIS7_PORTR</name>
<gene>
    <name evidence="2" type="ORF">E2C01_026510</name>
</gene>
<evidence type="ECO:0000313" key="2">
    <source>
        <dbReference type="EMBL" id="MPC33167.1"/>
    </source>
</evidence>
<dbReference type="EMBL" id="VSRR010002773">
    <property type="protein sequence ID" value="MPC33167.1"/>
    <property type="molecule type" value="Genomic_DNA"/>
</dbReference>